<sequence>MKKLLNGTSFTLFCEWIGANESLNPVSRYNVLKSTVCILMQDMSLEDIWKFYRRRELFYRHLMLLGIFCLLLALYHLYTYFYNHFFQLSPILVVSYVCTLPILKTGHRYSDIWTDKNEFLRLNRSRDIEDYKIQKADFWNHKNTGSGERILTLHDRFNFNTVVVQTPQRKRNPEYDRFWQVVNSGTFLHGFPPEEFLDTPKNFELTLRSTKDGREFSIPLKTFINKIQSNIEESIIVMKKKNDALELSFNFEKSLGFLMSSENNFNQIPMSYVIKYFDFFRRNTSCSVKELKGINLTDDQYIRFINELIVEGREICLDFILPKGVKKEFVRSVFHKFFVYNLTFAEDYNVSYNKKAIGNYVRLMSLTFKQFKGDKGDNFKPRKYAYYSELLDDYIKLNGINY</sequence>
<keyword evidence="3" id="KW-1185">Reference proteome</keyword>
<reference evidence="2 3" key="1">
    <citation type="submission" date="2024-01" db="EMBL/GenBank/DDBJ databases">
        <title>Sphingobacterium tenebrionis sp. nov., a novel endophyte isolated from tenebrio molitor intestines.</title>
        <authorList>
            <person name="Zhang C."/>
        </authorList>
    </citation>
    <scope>NUCLEOTIDE SEQUENCE [LARGE SCALE GENOMIC DNA]</scope>
    <source>
        <strain evidence="2 3">PU5-4</strain>
    </source>
</reference>
<evidence type="ECO:0000313" key="3">
    <source>
        <dbReference type="Proteomes" id="UP001363035"/>
    </source>
</evidence>
<comment type="caution">
    <text evidence="2">The sequence shown here is derived from an EMBL/GenBank/DDBJ whole genome shotgun (WGS) entry which is preliminary data.</text>
</comment>
<proteinExistence type="predicted"/>
<keyword evidence="1" id="KW-1133">Transmembrane helix</keyword>
<evidence type="ECO:0008006" key="4">
    <source>
        <dbReference type="Google" id="ProtNLM"/>
    </source>
</evidence>
<dbReference type="RefSeq" id="WP_336557596.1">
    <property type="nucleotide sequence ID" value="NZ_JAYLLN010000016.1"/>
</dbReference>
<protein>
    <recommendedName>
        <fullName evidence="4">DUF3137 domain-containing protein</fullName>
    </recommendedName>
</protein>
<gene>
    <name evidence="2" type="ORF">VJ786_08215</name>
</gene>
<accession>A0ABU8I578</accession>
<dbReference type="Proteomes" id="UP001363035">
    <property type="component" value="Unassembled WGS sequence"/>
</dbReference>
<organism evidence="2 3">
    <name type="scientific">Sphingobacterium tenebrionis</name>
    <dbReference type="NCBI Taxonomy" id="3111775"/>
    <lineage>
        <taxon>Bacteria</taxon>
        <taxon>Pseudomonadati</taxon>
        <taxon>Bacteroidota</taxon>
        <taxon>Sphingobacteriia</taxon>
        <taxon>Sphingobacteriales</taxon>
        <taxon>Sphingobacteriaceae</taxon>
        <taxon>Sphingobacterium</taxon>
    </lineage>
</organism>
<keyword evidence="1" id="KW-0472">Membrane</keyword>
<evidence type="ECO:0000313" key="2">
    <source>
        <dbReference type="EMBL" id="MEI5984884.1"/>
    </source>
</evidence>
<evidence type="ECO:0000256" key="1">
    <source>
        <dbReference type="SAM" id="Phobius"/>
    </source>
</evidence>
<feature type="transmembrane region" description="Helical" evidence="1">
    <location>
        <begin position="57"/>
        <end position="78"/>
    </location>
</feature>
<keyword evidence="1" id="KW-0812">Transmembrane</keyword>
<name>A0ABU8I578_9SPHI</name>
<dbReference type="EMBL" id="JAYLLN010000016">
    <property type="protein sequence ID" value="MEI5984884.1"/>
    <property type="molecule type" value="Genomic_DNA"/>
</dbReference>